<dbReference type="Proteomes" id="UP000492821">
    <property type="component" value="Unassembled WGS sequence"/>
</dbReference>
<evidence type="ECO:0000256" key="6">
    <source>
        <dbReference type="ARBA" id="ARBA00022776"/>
    </source>
</evidence>
<keyword evidence="13" id="KW-1185">Reference proteome</keyword>
<name>A0A7E4V931_PANRE</name>
<evidence type="ECO:0000256" key="1">
    <source>
        <dbReference type="ARBA" id="ARBA00004123"/>
    </source>
</evidence>
<dbReference type="FunFam" id="3.40.50.300:FF:000564">
    <property type="entry name" value="Structural maintenance of chromosomes 1A"/>
    <property type="match status" value="1"/>
</dbReference>
<feature type="coiled-coil region" evidence="11">
    <location>
        <begin position="412"/>
        <end position="488"/>
    </location>
</feature>
<comment type="subcellular location">
    <subcellularLocation>
        <location evidence="2">Chromosome</location>
    </subcellularLocation>
    <subcellularLocation>
        <location evidence="1 10">Nucleus</location>
    </subcellularLocation>
</comment>
<evidence type="ECO:0000256" key="9">
    <source>
        <dbReference type="ARBA" id="ARBA00023306"/>
    </source>
</evidence>
<feature type="coiled-coil region" evidence="11">
    <location>
        <begin position="1019"/>
        <end position="1060"/>
    </location>
</feature>
<dbReference type="AlphaFoldDB" id="A0A7E4V931"/>
<evidence type="ECO:0000256" key="5">
    <source>
        <dbReference type="ARBA" id="ARBA00022618"/>
    </source>
</evidence>
<dbReference type="GO" id="GO:0005634">
    <property type="term" value="C:nucleus"/>
    <property type="evidence" value="ECO:0007669"/>
    <property type="project" value="UniProtKB-SubCell"/>
</dbReference>
<dbReference type="InterPro" id="IPR024704">
    <property type="entry name" value="SMC"/>
</dbReference>
<dbReference type="SUPFAM" id="SSF52540">
    <property type="entry name" value="P-loop containing nucleoside triphosphate hydrolases"/>
    <property type="match status" value="1"/>
</dbReference>
<reference evidence="14" key="2">
    <citation type="submission" date="2020-10" db="UniProtKB">
        <authorList>
            <consortium name="WormBaseParasite"/>
        </authorList>
    </citation>
    <scope>IDENTIFICATION</scope>
</reference>
<keyword evidence="6" id="KW-0498">Mitosis</keyword>
<evidence type="ECO:0000256" key="7">
    <source>
        <dbReference type="ARBA" id="ARBA00023054"/>
    </source>
</evidence>
<keyword evidence="9" id="KW-0131">Cell cycle</keyword>
<accession>A0A7E4V931</accession>
<dbReference type="GO" id="GO:0008278">
    <property type="term" value="C:cohesin complex"/>
    <property type="evidence" value="ECO:0007669"/>
    <property type="project" value="InterPro"/>
</dbReference>
<dbReference type="InterPro" id="IPR027417">
    <property type="entry name" value="P-loop_NTPase"/>
</dbReference>
<dbReference type="Pfam" id="PF02463">
    <property type="entry name" value="SMC_N"/>
    <property type="match status" value="2"/>
</dbReference>
<dbReference type="FunFam" id="1.20.1060.20:FF:000001">
    <property type="entry name" value="Structural maintenance of chromosomes 1A"/>
    <property type="match status" value="1"/>
</dbReference>
<protein>
    <recommendedName>
        <fullName evidence="10">Structural maintenance of chromosomes protein</fullName>
    </recommendedName>
</protein>
<reference evidence="13" key="1">
    <citation type="journal article" date="2013" name="Genetics">
        <title>The draft genome and transcriptome of Panagrellus redivivus are shaped by the harsh demands of a free-living lifestyle.</title>
        <authorList>
            <person name="Srinivasan J."/>
            <person name="Dillman A.R."/>
            <person name="Macchietto M.G."/>
            <person name="Heikkinen L."/>
            <person name="Lakso M."/>
            <person name="Fracchia K.M."/>
            <person name="Antoshechkin I."/>
            <person name="Mortazavi A."/>
            <person name="Wong G."/>
            <person name="Sternberg P.W."/>
        </authorList>
    </citation>
    <scope>NUCLEOTIDE SEQUENCE [LARGE SCALE GENOMIC DNA]</scope>
    <source>
        <strain evidence="13">MT8872</strain>
    </source>
</reference>
<evidence type="ECO:0000313" key="14">
    <source>
        <dbReference type="WBParaSite" id="Pan_g17584.t1"/>
    </source>
</evidence>
<dbReference type="InterPro" id="IPR036277">
    <property type="entry name" value="SMC_hinge_sf"/>
</dbReference>
<feature type="coiled-coil region" evidence="11">
    <location>
        <begin position="799"/>
        <end position="915"/>
    </location>
</feature>
<dbReference type="GO" id="GO:0051301">
    <property type="term" value="P:cell division"/>
    <property type="evidence" value="ECO:0007669"/>
    <property type="project" value="UniProtKB-KW"/>
</dbReference>
<dbReference type="InterPro" id="IPR028468">
    <property type="entry name" value="Smc1_ABC"/>
</dbReference>
<evidence type="ECO:0000256" key="8">
    <source>
        <dbReference type="ARBA" id="ARBA00023242"/>
    </source>
</evidence>
<dbReference type="SMART" id="SM00968">
    <property type="entry name" value="SMC_hinge"/>
    <property type="match status" value="1"/>
</dbReference>
<dbReference type="WBParaSite" id="Pan_g17584.t1">
    <property type="protein sequence ID" value="Pan_g17584.t1"/>
    <property type="gene ID" value="Pan_g17584"/>
</dbReference>
<proteinExistence type="inferred from homology"/>
<dbReference type="GO" id="GO:0005524">
    <property type="term" value="F:ATP binding"/>
    <property type="evidence" value="ECO:0007669"/>
    <property type="project" value="InterPro"/>
</dbReference>
<keyword evidence="4" id="KW-0158">Chromosome</keyword>
<evidence type="ECO:0000256" key="10">
    <source>
        <dbReference type="PIRNR" id="PIRNR005719"/>
    </source>
</evidence>
<feature type="coiled-coil region" evidence="11">
    <location>
        <begin position="664"/>
        <end position="691"/>
    </location>
</feature>
<feature type="coiled-coil region" evidence="11">
    <location>
        <begin position="161"/>
        <end position="290"/>
    </location>
</feature>
<feature type="coiled-coil region" evidence="11">
    <location>
        <begin position="316"/>
        <end position="353"/>
    </location>
</feature>
<feature type="domain" description="SMC hinge" evidence="12">
    <location>
        <begin position="511"/>
        <end position="628"/>
    </location>
</feature>
<comment type="similarity">
    <text evidence="3">Belongs to the SMC family. SMC1 subfamily.</text>
</comment>
<dbReference type="GO" id="GO:0016887">
    <property type="term" value="F:ATP hydrolysis activity"/>
    <property type="evidence" value="ECO:0007669"/>
    <property type="project" value="InterPro"/>
</dbReference>
<dbReference type="InterPro" id="IPR010935">
    <property type="entry name" value="SMC_hinge"/>
</dbReference>
<dbReference type="GO" id="GO:0003677">
    <property type="term" value="F:DNA binding"/>
    <property type="evidence" value="ECO:0007669"/>
    <property type="project" value="TreeGrafter"/>
</dbReference>
<evidence type="ECO:0000256" key="11">
    <source>
        <dbReference type="SAM" id="Coils"/>
    </source>
</evidence>
<evidence type="ECO:0000313" key="13">
    <source>
        <dbReference type="Proteomes" id="UP000492821"/>
    </source>
</evidence>
<dbReference type="PANTHER" id="PTHR18937">
    <property type="entry name" value="STRUCTURAL MAINTENANCE OF CHROMOSOMES SMC FAMILY MEMBER"/>
    <property type="match status" value="1"/>
</dbReference>
<dbReference type="Gene3D" id="3.40.50.300">
    <property type="entry name" value="P-loop containing nucleotide triphosphate hydrolases"/>
    <property type="match status" value="2"/>
</dbReference>
<dbReference type="Gene3D" id="1.20.1060.20">
    <property type="match status" value="1"/>
</dbReference>
<dbReference type="PIRSF" id="PIRSF005719">
    <property type="entry name" value="SMC"/>
    <property type="match status" value="1"/>
</dbReference>
<evidence type="ECO:0000256" key="4">
    <source>
        <dbReference type="ARBA" id="ARBA00022454"/>
    </source>
</evidence>
<organism evidence="13 14">
    <name type="scientific">Panagrellus redivivus</name>
    <name type="common">Microworm</name>
    <dbReference type="NCBI Taxonomy" id="6233"/>
    <lineage>
        <taxon>Eukaryota</taxon>
        <taxon>Metazoa</taxon>
        <taxon>Ecdysozoa</taxon>
        <taxon>Nematoda</taxon>
        <taxon>Chromadorea</taxon>
        <taxon>Rhabditida</taxon>
        <taxon>Tylenchina</taxon>
        <taxon>Panagrolaimomorpha</taxon>
        <taxon>Panagrolaimoidea</taxon>
        <taxon>Panagrolaimidae</taxon>
        <taxon>Panagrellus</taxon>
    </lineage>
</organism>
<dbReference type="SUPFAM" id="SSF75553">
    <property type="entry name" value="Smc hinge domain"/>
    <property type="match status" value="1"/>
</dbReference>
<dbReference type="Pfam" id="PF06470">
    <property type="entry name" value="SMC_hinge"/>
    <property type="match status" value="1"/>
</dbReference>
<evidence type="ECO:0000256" key="3">
    <source>
        <dbReference type="ARBA" id="ARBA00005597"/>
    </source>
</evidence>
<keyword evidence="8 10" id="KW-0539">Nucleus</keyword>
<dbReference type="CDD" id="cd03275">
    <property type="entry name" value="ABC_SMC1_euk"/>
    <property type="match status" value="1"/>
</dbReference>
<evidence type="ECO:0000256" key="2">
    <source>
        <dbReference type="ARBA" id="ARBA00004286"/>
    </source>
</evidence>
<dbReference type="InterPro" id="IPR003395">
    <property type="entry name" value="RecF/RecN/SMC_N"/>
</dbReference>
<evidence type="ECO:0000259" key="12">
    <source>
        <dbReference type="SMART" id="SM00968"/>
    </source>
</evidence>
<keyword evidence="7 11" id="KW-0175">Coiled coil</keyword>
<dbReference type="PANTHER" id="PTHR18937:SF12">
    <property type="entry name" value="STRUCTURAL MAINTENANCE OF CHROMOSOMES PROTEIN"/>
    <property type="match status" value="1"/>
</dbReference>
<dbReference type="Gene3D" id="3.30.70.1620">
    <property type="match status" value="1"/>
</dbReference>
<dbReference type="GO" id="GO:0007062">
    <property type="term" value="P:sister chromatid cohesion"/>
    <property type="evidence" value="ECO:0007669"/>
    <property type="project" value="InterPro"/>
</dbReference>
<sequence>MGYLRSLEIENFKSYKGKHVIGPFKRFSSIIGPNGSGKSNLMDAICFVLGEKTQNLRVRKLGDLIHGAPIGQPVGTRCHVSMFFVYDDETERVFTRTVTSGGSEYRVDGSTVTPAQYHEYLEEINIFIKAKNFLVYQGAVESIAMKTPKERTQLFEELSKSGDLASEYNKLKAEMIKAEEDAQFNLNKRRGVALEKREAKMEKDEAERYQALKDDLASKQIQLYLVQICHAEQGREKAKLELGKIREEIKRVREERKEKDDIVHAKQRKHRQLVKEYNKLEDKVANAEKKINDFRPKCTQNEQELVHTQQKIETVKKFHQTMLKQAEDQEKNLKKLEKERDAIIQKRRNVEANMAAESQKGEVHLDELHIQEYKKLKAVSESQSVALTAKIDEAKQQRESIVTSMQHQQHMLKTLDDRTKQKENELERQRQGLQNLEDTKNSQLQALEAEKAGVRELEDDVKNSKKELERLTIELQNLNNQISDAHGDSMESERSRRKHEAVENLKRLFPEKVYGRLVELCTPSNKKYQLAITKVMGSNMNAIAVDSDDTAEECIAYLKEQRYMSEKFLPLNSLDCAPINEKLREIGGGVRLLYDVINCTQPSVKKAIQFACNNAVVCDTPEEARQMAFGRDNHRLKSVALDGTLFQQNGVISGGGSELRARAKKWDEQGMKKLREQRKELQDQCNSLHRNRKRELDVEMKRNQILQIENRIRHNEIERQRLNNVIPRLVREVEVLRGQLQLIQPQIESMNAELQRIDTRISEYEQQKGSTVDNVFASFCQRVGIKDIREYENREVRFHQEKQNELSAIDVELDRLKYEINFHKSENRREREQREAGKIETLKKEKKRLEAKIKEQNAVLKEYEAELEAVEKEAEVVRLSVADADEEVHAAKKEVQSLDREVNGLEKKARNMESLETRKAAKRHSLLHECKIAGIDLPLSSGSLNDVMIDEGPEDAETTVPTLSQESLKQADRVVVCYDSLNYPQRKLKDESEVNKIVEKLNKAVADAHADVAKIAAPNMKANERMEQVREKEAEISEESDNARKKARKARQAFEKIKNDRIRLFNAFFEPVTQRIDEIYKQLSRNEGAQAFLGAENLEEPYLDGLIYNCVAPGKRFRPMDNLSGGEKTIAALALLFAIHSQNPSPFFVLDEIDAALDNTNIGKVVGYIAERAQSDMQLIVISLKEELYNKADALVGIYPKPAHITTSGVLSFDLANFKANLNETATAAD</sequence>
<keyword evidence="5" id="KW-0132">Cell division</keyword>